<protein>
    <submittedName>
        <fullName evidence="2">Unannotated protein</fullName>
    </submittedName>
</protein>
<proteinExistence type="predicted"/>
<keyword evidence="1" id="KW-0472">Membrane</keyword>
<evidence type="ECO:0000313" key="2">
    <source>
        <dbReference type="EMBL" id="CAB4861403.1"/>
    </source>
</evidence>
<accession>A0A6J7D2Q0</accession>
<keyword evidence="1" id="KW-0812">Transmembrane</keyword>
<dbReference type="InterPro" id="IPR025329">
    <property type="entry name" value="DUF4235"/>
</dbReference>
<reference evidence="2" key="1">
    <citation type="submission" date="2020-05" db="EMBL/GenBank/DDBJ databases">
        <authorList>
            <person name="Chiriac C."/>
            <person name="Salcher M."/>
            <person name="Ghai R."/>
            <person name="Kavagutti S V."/>
        </authorList>
    </citation>
    <scope>NUCLEOTIDE SEQUENCE</scope>
</reference>
<name>A0A6J7D2Q0_9ZZZZ</name>
<sequence>MTDDGKRDEADGFEKLLALGLGIVAASVARKAVAGVWKASTGKTPPGGEQGEADGTVVLLWGAALGAAVGAARLLAQRQARAIARKRRS</sequence>
<feature type="transmembrane region" description="Helical" evidence="1">
    <location>
        <begin position="57"/>
        <end position="76"/>
    </location>
</feature>
<gene>
    <name evidence="2" type="ORF">UFOPK3401_00267</name>
</gene>
<dbReference type="EMBL" id="CAFBLM010000006">
    <property type="protein sequence ID" value="CAB4861403.1"/>
    <property type="molecule type" value="Genomic_DNA"/>
</dbReference>
<dbReference type="AlphaFoldDB" id="A0A6J7D2Q0"/>
<evidence type="ECO:0000256" key="1">
    <source>
        <dbReference type="SAM" id="Phobius"/>
    </source>
</evidence>
<organism evidence="2">
    <name type="scientific">freshwater metagenome</name>
    <dbReference type="NCBI Taxonomy" id="449393"/>
    <lineage>
        <taxon>unclassified sequences</taxon>
        <taxon>metagenomes</taxon>
        <taxon>ecological metagenomes</taxon>
    </lineage>
</organism>
<dbReference type="Pfam" id="PF14019">
    <property type="entry name" value="DUF4235"/>
    <property type="match status" value="1"/>
</dbReference>
<keyword evidence="1" id="KW-1133">Transmembrane helix</keyword>